<gene>
    <name evidence="1" type="ORF">AQS8620_03072</name>
</gene>
<evidence type="ECO:0000313" key="1">
    <source>
        <dbReference type="EMBL" id="SLN66087.1"/>
    </source>
</evidence>
<evidence type="ECO:0000313" key="2">
    <source>
        <dbReference type="Proteomes" id="UP000193862"/>
    </source>
</evidence>
<accession>A0A1Y5TQV6</accession>
<organism evidence="1 2">
    <name type="scientific">Aquimixticola soesokkakensis</name>
    <dbReference type="NCBI Taxonomy" id="1519096"/>
    <lineage>
        <taxon>Bacteria</taxon>
        <taxon>Pseudomonadati</taxon>
        <taxon>Pseudomonadota</taxon>
        <taxon>Alphaproteobacteria</taxon>
        <taxon>Rhodobacterales</taxon>
        <taxon>Paracoccaceae</taxon>
        <taxon>Aquimixticola</taxon>
    </lineage>
</organism>
<dbReference type="Proteomes" id="UP000193862">
    <property type="component" value="Unassembled WGS sequence"/>
</dbReference>
<keyword evidence="2" id="KW-1185">Reference proteome</keyword>
<dbReference type="AlphaFoldDB" id="A0A1Y5TQV6"/>
<dbReference type="EMBL" id="FWFS01000012">
    <property type="protein sequence ID" value="SLN66087.1"/>
    <property type="molecule type" value="Genomic_DNA"/>
</dbReference>
<dbReference type="RefSeq" id="WP_200809642.1">
    <property type="nucleotide sequence ID" value="NZ_FWFS01000012.1"/>
</dbReference>
<reference evidence="1 2" key="1">
    <citation type="submission" date="2017-03" db="EMBL/GenBank/DDBJ databases">
        <authorList>
            <person name="Afonso C.L."/>
            <person name="Miller P.J."/>
            <person name="Scott M.A."/>
            <person name="Spackman E."/>
            <person name="Goraichik I."/>
            <person name="Dimitrov K.M."/>
            <person name="Suarez D.L."/>
            <person name="Swayne D.E."/>
        </authorList>
    </citation>
    <scope>NUCLEOTIDE SEQUENCE [LARGE SCALE GENOMIC DNA]</scope>
    <source>
        <strain evidence="1 2">CECT 8620</strain>
    </source>
</reference>
<name>A0A1Y5TQV6_9RHOB</name>
<sequence length="47" mass="5581">MTDRIAIGLGILLILLLFLDGVFNHWAATLFMARRFTDVLWWVAFWR</sequence>
<proteinExistence type="predicted"/>
<protein>
    <submittedName>
        <fullName evidence="1">Uncharacterized protein</fullName>
    </submittedName>
</protein>